<reference evidence="2 3" key="1">
    <citation type="submission" date="2019-06" db="EMBL/GenBank/DDBJ databases">
        <title>Aeromicrobium sp. nov., isolated from a maize field.</title>
        <authorList>
            <person name="Lin S.-Y."/>
            <person name="Tsai C.-F."/>
            <person name="Young C.-C."/>
        </authorList>
    </citation>
    <scope>NUCLEOTIDE SEQUENCE [LARGE SCALE GENOMIC DNA]</scope>
    <source>
        <strain evidence="2 3">CC-CFT486</strain>
    </source>
</reference>
<gene>
    <name evidence="2" type="ORF">FHP06_03155</name>
</gene>
<feature type="chain" id="PRO_5022923683" evidence="1">
    <location>
        <begin position="37"/>
        <end position="158"/>
    </location>
</feature>
<evidence type="ECO:0000313" key="3">
    <source>
        <dbReference type="Proteomes" id="UP000321571"/>
    </source>
</evidence>
<sequence length="158" mass="16447">MSFSSSEKPRRRVRASLLVMAAAIPAAFLVPSVAHALTAPEPGATGDQLIVRGGPIRLGPKIHTLTNGTHATPGIVNIKVDGCHLVVNTDFATGERIIAAVADEDESLSKMGIEAGVSGGGKVANIYMYRNGKQVCPKSSVFGSTANIWLQLTSVKPA</sequence>
<comment type="caution">
    <text evidence="2">The sequence shown here is derived from an EMBL/GenBank/DDBJ whole genome shotgun (WGS) entry which is preliminary data.</text>
</comment>
<dbReference type="RefSeq" id="WP_147683664.1">
    <property type="nucleotide sequence ID" value="NZ_VDUX01000001.1"/>
</dbReference>
<keyword evidence="3" id="KW-1185">Reference proteome</keyword>
<evidence type="ECO:0000313" key="2">
    <source>
        <dbReference type="EMBL" id="TXL63238.1"/>
    </source>
</evidence>
<evidence type="ECO:0000256" key="1">
    <source>
        <dbReference type="SAM" id="SignalP"/>
    </source>
</evidence>
<feature type="signal peptide" evidence="1">
    <location>
        <begin position="1"/>
        <end position="36"/>
    </location>
</feature>
<protein>
    <submittedName>
        <fullName evidence="2">Uncharacterized protein</fullName>
    </submittedName>
</protein>
<accession>A0A5C8NPS5</accession>
<name>A0A5C8NPS5_9ACTN</name>
<proteinExistence type="predicted"/>
<dbReference type="EMBL" id="VDUX01000001">
    <property type="protein sequence ID" value="TXL63238.1"/>
    <property type="molecule type" value="Genomic_DNA"/>
</dbReference>
<keyword evidence="1" id="KW-0732">Signal</keyword>
<dbReference type="Proteomes" id="UP000321571">
    <property type="component" value="Unassembled WGS sequence"/>
</dbReference>
<dbReference type="AlphaFoldDB" id="A0A5C8NPS5"/>
<dbReference type="OrthoDB" id="2855356at2"/>
<organism evidence="2 3">
    <name type="scientific">Aeromicrobium terrae</name>
    <dbReference type="NCBI Taxonomy" id="2498846"/>
    <lineage>
        <taxon>Bacteria</taxon>
        <taxon>Bacillati</taxon>
        <taxon>Actinomycetota</taxon>
        <taxon>Actinomycetes</taxon>
        <taxon>Propionibacteriales</taxon>
        <taxon>Nocardioidaceae</taxon>
        <taxon>Aeromicrobium</taxon>
    </lineage>
</organism>